<comment type="caution">
    <text evidence="1">The sequence shown here is derived from an EMBL/GenBank/DDBJ whole genome shotgun (WGS) entry which is preliminary data.</text>
</comment>
<gene>
    <name evidence="1" type="ORF">GR170_24200</name>
</gene>
<evidence type="ECO:0000313" key="1">
    <source>
        <dbReference type="EMBL" id="MXN20940.1"/>
    </source>
</evidence>
<dbReference type="Proteomes" id="UP000477911">
    <property type="component" value="Unassembled WGS sequence"/>
</dbReference>
<dbReference type="RefSeq" id="WP_160897059.1">
    <property type="nucleotide sequence ID" value="NZ_WUMU01000039.1"/>
</dbReference>
<proteinExistence type="predicted"/>
<accession>A0A6L7GCI2</accession>
<protein>
    <recommendedName>
        <fullName evidence="3">Porin</fullName>
    </recommendedName>
</protein>
<dbReference type="EMBL" id="WUMU01000039">
    <property type="protein sequence ID" value="MXN20940.1"/>
    <property type="molecule type" value="Genomic_DNA"/>
</dbReference>
<evidence type="ECO:0008006" key="3">
    <source>
        <dbReference type="Google" id="ProtNLM"/>
    </source>
</evidence>
<reference evidence="1 2" key="1">
    <citation type="submission" date="2019-12" db="EMBL/GenBank/DDBJ databases">
        <authorList>
            <person name="Li M."/>
        </authorList>
    </citation>
    <scope>NUCLEOTIDE SEQUENCE [LARGE SCALE GENOMIC DNA]</scope>
    <source>
        <strain evidence="1 2">GBMRC 2024</strain>
    </source>
</reference>
<dbReference type="AlphaFoldDB" id="A0A6L7GCI2"/>
<name>A0A6L7GCI2_9RHOB</name>
<sequence>MKHLIILAGGLAAAGQPLCAQGSDTSDLLQISGEALATYGNTHYSDSDYFAGLTLKANGQIDLGEARLTYRGELLLRSDHDDLPPDIDDIGNIEVALDMNAFGTFGYSTYNRCTGMGFPWTDGDVGNLGSVNIHPWVAATWRCAGGSDVIVAAGTVIDSNDYFFYHNSVGAVTVDLWWDPDKDYGSYSGANALTINGDEPPSFEGLISWDAGPVVLRAGGTNLGDRTAGLDVPLLDHSLTVSYDYQFLNSKPSAAVGQIFGALWQPEGMGPFRSARITYYLVRPEDDASTHNYIIDIRFGGPKWELGLGADGQGDLAAEGSYHLSKSLSLVAGWDNGFDAGDGWSGAYSPATSVPARGNSYEVGLKYTF</sequence>
<evidence type="ECO:0000313" key="2">
    <source>
        <dbReference type="Proteomes" id="UP000477911"/>
    </source>
</evidence>
<organism evidence="1 2">
    <name type="scientific">Pseudooceanicola albus</name>
    <dbReference type="NCBI Taxonomy" id="2692189"/>
    <lineage>
        <taxon>Bacteria</taxon>
        <taxon>Pseudomonadati</taxon>
        <taxon>Pseudomonadota</taxon>
        <taxon>Alphaproteobacteria</taxon>
        <taxon>Rhodobacterales</taxon>
        <taxon>Paracoccaceae</taxon>
        <taxon>Pseudooceanicola</taxon>
    </lineage>
</organism>
<keyword evidence="2" id="KW-1185">Reference proteome</keyword>